<organism evidence="1 2">
    <name type="scientific">Flavobacterium quisquiliarum</name>
    <dbReference type="NCBI Taxonomy" id="1834436"/>
    <lineage>
        <taxon>Bacteria</taxon>
        <taxon>Pseudomonadati</taxon>
        <taxon>Bacteroidota</taxon>
        <taxon>Flavobacteriia</taxon>
        <taxon>Flavobacteriales</taxon>
        <taxon>Flavobacteriaceae</taxon>
        <taxon>Flavobacterium</taxon>
    </lineage>
</organism>
<proteinExistence type="predicted"/>
<name>A0ABV8W6A7_9FLAO</name>
<reference evidence="2" key="1">
    <citation type="journal article" date="2019" name="Int. J. Syst. Evol. Microbiol.">
        <title>The Global Catalogue of Microorganisms (GCM) 10K type strain sequencing project: providing services to taxonomists for standard genome sequencing and annotation.</title>
        <authorList>
            <consortium name="The Broad Institute Genomics Platform"/>
            <consortium name="The Broad Institute Genome Sequencing Center for Infectious Disease"/>
            <person name="Wu L."/>
            <person name="Ma J."/>
        </authorList>
    </citation>
    <scope>NUCLEOTIDE SEQUENCE [LARGE SCALE GENOMIC DNA]</scope>
    <source>
        <strain evidence="2">CGMCC 1.15345</strain>
    </source>
</reference>
<evidence type="ECO:0000313" key="1">
    <source>
        <dbReference type="EMBL" id="MFC4392309.1"/>
    </source>
</evidence>
<protein>
    <recommendedName>
        <fullName evidence="3">Collagen-like protein</fullName>
    </recommendedName>
</protein>
<gene>
    <name evidence="1" type="ORF">ACFOY0_15020</name>
</gene>
<evidence type="ECO:0008006" key="3">
    <source>
        <dbReference type="Google" id="ProtNLM"/>
    </source>
</evidence>
<dbReference type="PROSITE" id="PS51257">
    <property type="entry name" value="PROKAR_LIPOPROTEIN"/>
    <property type="match status" value="1"/>
</dbReference>
<dbReference type="Proteomes" id="UP001595719">
    <property type="component" value="Unassembled WGS sequence"/>
</dbReference>
<evidence type="ECO:0000313" key="2">
    <source>
        <dbReference type="Proteomes" id="UP001595719"/>
    </source>
</evidence>
<comment type="caution">
    <text evidence="1">The sequence shown here is derived from an EMBL/GenBank/DDBJ whole genome shotgun (WGS) entry which is preliminary data.</text>
</comment>
<accession>A0ABV8W6A7</accession>
<dbReference type="RefSeq" id="WP_179007291.1">
    <property type="nucleotide sequence ID" value="NZ_JBHSCO010000004.1"/>
</dbReference>
<dbReference type="EMBL" id="JBHSCO010000004">
    <property type="protein sequence ID" value="MFC4392309.1"/>
    <property type="molecule type" value="Genomic_DNA"/>
</dbReference>
<sequence length="169" mass="18791">MKKILTLFAVVGLIAFSSCEGPEGPPGNDALSPAAFQVNNVNLTRGNNGFLYSYSANFTSLLYDDETVLIYRKTDVTNSGAPVWQLIPKTINFSNGDVLDYFFDFSREDFIISVEASFDLAQEPSFINNQTFRVVIIPSYLASTVNKSNYLDVMKAAKLNESQVKNIKF</sequence>
<keyword evidence="2" id="KW-1185">Reference proteome</keyword>